<accession>A0ACC2NZW9</accession>
<proteinExistence type="predicted"/>
<protein>
    <submittedName>
        <fullName evidence="1">Uncharacterized protein</fullName>
    </submittedName>
</protein>
<dbReference type="Proteomes" id="UP001239111">
    <property type="component" value="Chromosome 2"/>
</dbReference>
<evidence type="ECO:0000313" key="2">
    <source>
        <dbReference type="Proteomes" id="UP001239111"/>
    </source>
</evidence>
<name>A0ACC2NZW9_9HYME</name>
<dbReference type="EMBL" id="CM056742">
    <property type="protein sequence ID" value="KAJ8675829.1"/>
    <property type="molecule type" value="Genomic_DNA"/>
</dbReference>
<keyword evidence="2" id="KW-1185">Reference proteome</keyword>
<evidence type="ECO:0000313" key="1">
    <source>
        <dbReference type="EMBL" id="KAJ8675829.1"/>
    </source>
</evidence>
<comment type="caution">
    <text evidence="1">The sequence shown here is derived from an EMBL/GenBank/DDBJ whole genome shotgun (WGS) entry which is preliminary data.</text>
</comment>
<organism evidence="1 2">
    <name type="scientific">Eretmocerus hayati</name>
    <dbReference type="NCBI Taxonomy" id="131215"/>
    <lineage>
        <taxon>Eukaryota</taxon>
        <taxon>Metazoa</taxon>
        <taxon>Ecdysozoa</taxon>
        <taxon>Arthropoda</taxon>
        <taxon>Hexapoda</taxon>
        <taxon>Insecta</taxon>
        <taxon>Pterygota</taxon>
        <taxon>Neoptera</taxon>
        <taxon>Endopterygota</taxon>
        <taxon>Hymenoptera</taxon>
        <taxon>Apocrita</taxon>
        <taxon>Proctotrupomorpha</taxon>
        <taxon>Chalcidoidea</taxon>
        <taxon>Aphelinidae</taxon>
        <taxon>Aphelininae</taxon>
        <taxon>Eretmocerus</taxon>
    </lineage>
</organism>
<sequence>MFRPISTLKLSKKVISELEEKGYLHVEDLPEDPESLEKLGLNATNLQKQLLSVDTLALDIWQSEIDALQESIPLCCSNLEDILGDGFQSGVITELSGVPFSGKTQICMQLSVTAQLKRYRDGAYGRVIYIDTRCGPTSQRFQGEF</sequence>
<reference evidence="1" key="1">
    <citation type="submission" date="2023-04" db="EMBL/GenBank/DDBJ databases">
        <title>A chromosome-level genome assembly of the parasitoid wasp Eretmocerus hayati.</title>
        <authorList>
            <person name="Zhong Y."/>
            <person name="Liu S."/>
            <person name="Liu Y."/>
        </authorList>
    </citation>
    <scope>NUCLEOTIDE SEQUENCE</scope>
    <source>
        <strain evidence="1">ZJU_SS_LIU_2023</strain>
    </source>
</reference>
<gene>
    <name evidence="1" type="ORF">QAD02_011615</name>
</gene>